<gene>
    <name evidence="1" type="ORF">ABE541_22950</name>
</gene>
<protein>
    <submittedName>
        <fullName evidence="1">Uncharacterized protein</fullName>
    </submittedName>
</protein>
<reference evidence="1 2" key="1">
    <citation type="submission" date="2024-04" db="EMBL/GenBank/DDBJ databases">
        <title>WGS of bacteria from Torrens River.</title>
        <authorList>
            <person name="Wyrsch E.R."/>
            <person name="Drigo B."/>
        </authorList>
    </citation>
    <scope>NUCLEOTIDE SEQUENCE [LARGE SCALE GENOMIC DNA]</scope>
    <source>
        <strain evidence="1 2">TWI391</strain>
    </source>
</reference>
<sequence length="60" mass="6898">MDNTTAEFISISQLSEFVPLLFKEMNEIVEDQVFIDSQAALFRYFDFLDKGQAIASTDEQ</sequence>
<dbReference type="EMBL" id="JBDJNQ010000014">
    <property type="protein sequence ID" value="MEN5380144.1"/>
    <property type="molecule type" value="Genomic_DNA"/>
</dbReference>
<proteinExistence type="predicted"/>
<dbReference type="RefSeq" id="WP_346583020.1">
    <property type="nucleotide sequence ID" value="NZ_JBDJNQ010000014.1"/>
</dbReference>
<comment type="caution">
    <text evidence="1">The sequence shown here is derived from an EMBL/GenBank/DDBJ whole genome shotgun (WGS) entry which is preliminary data.</text>
</comment>
<keyword evidence="2" id="KW-1185">Reference proteome</keyword>
<evidence type="ECO:0000313" key="2">
    <source>
        <dbReference type="Proteomes" id="UP001409291"/>
    </source>
</evidence>
<name>A0ABV0BZF2_9SPHI</name>
<evidence type="ECO:0000313" key="1">
    <source>
        <dbReference type="EMBL" id="MEN5380144.1"/>
    </source>
</evidence>
<dbReference type="Proteomes" id="UP001409291">
    <property type="component" value="Unassembled WGS sequence"/>
</dbReference>
<accession>A0ABV0BZF2</accession>
<organism evidence="1 2">
    <name type="scientific">Sphingobacterium kitahiroshimense</name>
    <dbReference type="NCBI Taxonomy" id="470446"/>
    <lineage>
        <taxon>Bacteria</taxon>
        <taxon>Pseudomonadati</taxon>
        <taxon>Bacteroidota</taxon>
        <taxon>Sphingobacteriia</taxon>
        <taxon>Sphingobacteriales</taxon>
        <taxon>Sphingobacteriaceae</taxon>
        <taxon>Sphingobacterium</taxon>
    </lineage>
</organism>